<gene>
    <name evidence="1" type="ORF">M9979_02290</name>
</gene>
<dbReference type="EMBL" id="JAMLDY010000002">
    <property type="protein sequence ID" value="MCP3733711.1"/>
    <property type="molecule type" value="Genomic_DNA"/>
</dbReference>
<dbReference type="Proteomes" id="UP001139486">
    <property type="component" value="Unassembled WGS sequence"/>
</dbReference>
<dbReference type="RefSeq" id="WP_254287716.1">
    <property type="nucleotide sequence ID" value="NZ_JAMLDY010000002.1"/>
</dbReference>
<accession>A0A9X2HM62</accession>
<name>A0A9X2HM62_9SPHN</name>
<protein>
    <submittedName>
        <fullName evidence="1">Uncharacterized protein</fullName>
    </submittedName>
</protein>
<reference evidence="1" key="1">
    <citation type="submission" date="2022-05" db="EMBL/GenBank/DDBJ databases">
        <title>Sphingomonas sp. strain RP10 Genome sequencing and assembly.</title>
        <authorList>
            <person name="Kim I."/>
        </authorList>
    </citation>
    <scope>NUCLEOTIDE SEQUENCE</scope>
    <source>
        <strain evidence="1">RP10</strain>
    </source>
</reference>
<evidence type="ECO:0000313" key="2">
    <source>
        <dbReference type="Proteomes" id="UP001139486"/>
    </source>
</evidence>
<comment type="caution">
    <text evidence="1">The sequence shown here is derived from an EMBL/GenBank/DDBJ whole genome shotgun (WGS) entry which is preliminary data.</text>
</comment>
<evidence type="ECO:0000313" key="1">
    <source>
        <dbReference type="EMBL" id="MCP3733711.1"/>
    </source>
</evidence>
<sequence>MRAPLAVVVLLAGCGSPQRQPAADTPGARLEAAAVQVGLVGDPAKASVVGSWARDTDRLCVVPGEGDRLRIGALIDYGEGQGCAAAGTAQRRGASVAVDFGACRFDAAFDGERIVFPAELPAACDRLCTGRASLAALTVEHLSPSTSEAETLRTPAGKLLCGTAR</sequence>
<proteinExistence type="predicted"/>
<keyword evidence="2" id="KW-1185">Reference proteome</keyword>
<dbReference type="AlphaFoldDB" id="A0A9X2HM62"/>
<organism evidence="1 2">
    <name type="scientific">Sphingomonas liriopis</name>
    <dbReference type="NCBI Taxonomy" id="2949094"/>
    <lineage>
        <taxon>Bacteria</taxon>
        <taxon>Pseudomonadati</taxon>
        <taxon>Pseudomonadota</taxon>
        <taxon>Alphaproteobacteria</taxon>
        <taxon>Sphingomonadales</taxon>
        <taxon>Sphingomonadaceae</taxon>
        <taxon>Sphingomonas</taxon>
    </lineage>
</organism>